<dbReference type="GO" id="GO:0003700">
    <property type="term" value="F:DNA-binding transcription factor activity"/>
    <property type="evidence" value="ECO:0007669"/>
    <property type="project" value="InterPro"/>
</dbReference>
<dbReference type="PROSITE" id="PS50995">
    <property type="entry name" value="HTH_MARR_2"/>
    <property type="match status" value="1"/>
</dbReference>
<dbReference type="PANTHER" id="PTHR33164">
    <property type="entry name" value="TRANSCRIPTIONAL REGULATOR, MARR FAMILY"/>
    <property type="match status" value="1"/>
</dbReference>
<protein>
    <submittedName>
        <fullName evidence="2">MarR family transcriptional regulator</fullName>
    </submittedName>
</protein>
<dbReference type="AlphaFoldDB" id="A0A3M0GB04"/>
<dbReference type="OrthoDB" id="3237509at2"/>
<dbReference type="PRINTS" id="PR00598">
    <property type="entry name" value="HTHMARR"/>
</dbReference>
<dbReference type="InterPro" id="IPR036388">
    <property type="entry name" value="WH-like_DNA-bd_sf"/>
</dbReference>
<dbReference type="Pfam" id="PF12802">
    <property type="entry name" value="MarR_2"/>
    <property type="match status" value="1"/>
</dbReference>
<dbReference type="InterPro" id="IPR039422">
    <property type="entry name" value="MarR/SlyA-like"/>
</dbReference>
<reference evidence="2 3" key="1">
    <citation type="submission" date="2018-10" db="EMBL/GenBank/DDBJ databases">
        <title>Tessaracoccus antarcticuss sp. nov., isolated from sediment.</title>
        <authorList>
            <person name="Zhou L.Y."/>
            <person name="Du Z.J."/>
        </authorList>
    </citation>
    <scope>NUCLEOTIDE SEQUENCE [LARGE SCALE GENOMIC DNA]</scope>
    <source>
        <strain evidence="2 3">JDX10</strain>
    </source>
</reference>
<dbReference type="RefSeq" id="WP_121900701.1">
    <property type="nucleotide sequence ID" value="NZ_REFW01000001.1"/>
</dbReference>
<dbReference type="EMBL" id="REFW01000001">
    <property type="protein sequence ID" value="RMB62151.1"/>
    <property type="molecule type" value="Genomic_DNA"/>
</dbReference>
<dbReference type="SMART" id="SM00347">
    <property type="entry name" value="HTH_MARR"/>
    <property type="match status" value="1"/>
</dbReference>
<organism evidence="2 3">
    <name type="scientific">Tessaracoccus antarcticus</name>
    <dbReference type="NCBI Taxonomy" id="2479848"/>
    <lineage>
        <taxon>Bacteria</taxon>
        <taxon>Bacillati</taxon>
        <taxon>Actinomycetota</taxon>
        <taxon>Actinomycetes</taxon>
        <taxon>Propionibacteriales</taxon>
        <taxon>Propionibacteriaceae</taxon>
        <taxon>Tessaracoccus</taxon>
    </lineage>
</organism>
<proteinExistence type="predicted"/>
<gene>
    <name evidence="2" type="ORF">EAX62_06165</name>
</gene>
<dbReference type="InterPro" id="IPR036390">
    <property type="entry name" value="WH_DNA-bd_sf"/>
</dbReference>
<keyword evidence="3" id="KW-1185">Reference proteome</keyword>
<dbReference type="InterPro" id="IPR000835">
    <property type="entry name" value="HTH_MarR-typ"/>
</dbReference>
<name>A0A3M0GB04_9ACTN</name>
<dbReference type="Gene3D" id="1.10.10.10">
    <property type="entry name" value="Winged helix-like DNA-binding domain superfamily/Winged helix DNA-binding domain"/>
    <property type="match status" value="1"/>
</dbReference>
<dbReference type="GO" id="GO:0006950">
    <property type="term" value="P:response to stress"/>
    <property type="evidence" value="ECO:0007669"/>
    <property type="project" value="TreeGrafter"/>
</dbReference>
<sequence length="169" mass="18944">MPHDEVDQVVEAWRSQRPDLAVDSMHVWSRIHRLSALLDTHRKQCFSDRGLEAWEFDVLAALRRVGEPHRLSPGRLLAETHVTSGTMTHRIDRLRARGLVTRLRNPQDGRGALVELTVAGRELVDDAIGALIALEESLLGEWSPGDREALADLLRRLLTDAVAKEPARA</sequence>
<evidence type="ECO:0000313" key="3">
    <source>
        <dbReference type="Proteomes" id="UP000275256"/>
    </source>
</evidence>
<dbReference type="SUPFAM" id="SSF46785">
    <property type="entry name" value="Winged helix' DNA-binding domain"/>
    <property type="match status" value="1"/>
</dbReference>
<comment type="caution">
    <text evidence="2">The sequence shown here is derived from an EMBL/GenBank/DDBJ whole genome shotgun (WGS) entry which is preliminary data.</text>
</comment>
<dbReference type="PANTHER" id="PTHR33164:SF104">
    <property type="entry name" value="TRANSCRIPTIONAL REGULATORY PROTEIN"/>
    <property type="match status" value="1"/>
</dbReference>
<feature type="domain" description="HTH marR-type" evidence="1">
    <location>
        <begin position="24"/>
        <end position="159"/>
    </location>
</feature>
<dbReference type="Proteomes" id="UP000275256">
    <property type="component" value="Unassembled WGS sequence"/>
</dbReference>
<evidence type="ECO:0000259" key="1">
    <source>
        <dbReference type="PROSITE" id="PS50995"/>
    </source>
</evidence>
<evidence type="ECO:0000313" key="2">
    <source>
        <dbReference type="EMBL" id="RMB62151.1"/>
    </source>
</evidence>
<accession>A0A3M0GB04</accession>